<name>A0ABT3CIS5_9MYCO</name>
<dbReference type="Gene3D" id="3.40.50.720">
    <property type="entry name" value="NAD(P)-binding Rossmann-like Domain"/>
    <property type="match status" value="1"/>
</dbReference>
<dbReference type="EMBL" id="JACKTY010000041">
    <property type="protein sequence ID" value="MCV7229388.1"/>
    <property type="molecule type" value="Genomic_DNA"/>
</dbReference>
<dbReference type="PIRSF" id="PIRSF001439">
    <property type="entry name" value="CryM"/>
    <property type="match status" value="1"/>
</dbReference>
<dbReference type="SUPFAM" id="SSF51735">
    <property type="entry name" value="NAD(P)-binding Rossmann-fold domains"/>
    <property type="match status" value="1"/>
</dbReference>
<dbReference type="Proteomes" id="UP001526201">
    <property type="component" value="Unassembled WGS sequence"/>
</dbReference>
<evidence type="ECO:0000313" key="2">
    <source>
        <dbReference type="Proteomes" id="UP001526201"/>
    </source>
</evidence>
<comment type="caution">
    <text evidence="1">The sequence shown here is derived from an EMBL/GenBank/DDBJ whole genome shotgun (WGS) entry which is preliminary data.</text>
</comment>
<dbReference type="NCBIfam" id="NF004848">
    <property type="entry name" value="PRK06199.1"/>
    <property type="match status" value="1"/>
</dbReference>
<keyword evidence="2" id="KW-1185">Reference proteome</keyword>
<dbReference type="Pfam" id="PF02423">
    <property type="entry name" value="OCD_Mu_crystall"/>
    <property type="match status" value="1"/>
</dbReference>
<keyword evidence="1" id="KW-0456">Lyase</keyword>
<gene>
    <name evidence="1" type="ORF">H7J73_25585</name>
</gene>
<dbReference type="Gene3D" id="3.30.1780.10">
    <property type="entry name" value="ornithine cyclodeaminase, domain 1"/>
    <property type="match status" value="1"/>
</dbReference>
<protein>
    <submittedName>
        <fullName evidence="1">Ornithine cyclodeaminase</fullName>
        <ecNumber evidence="1">4.3.1.12</ecNumber>
    </submittedName>
</protein>
<dbReference type="EC" id="4.3.1.12" evidence="1"/>
<dbReference type="InterPro" id="IPR023401">
    <property type="entry name" value="ODC_N"/>
</dbReference>
<reference evidence="1 2" key="1">
    <citation type="journal article" date="2022" name="BMC Genomics">
        <title>Comparative genome analysis of mycobacteria focusing on tRNA and non-coding RNA.</title>
        <authorList>
            <person name="Behra P.R.K."/>
            <person name="Pettersson B.M.F."/>
            <person name="Ramesh M."/>
            <person name="Das S."/>
            <person name="Dasgupta S."/>
            <person name="Kirsebom L.A."/>
        </authorList>
    </citation>
    <scope>NUCLEOTIDE SEQUENCE [LARGE SCALE GENOMIC DNA]</scope>
    <source>
        <strain evidence="1 2">DSM 44078</strain>
    </source>
</reference>
<dbReference type="InterPro" id="IPR036291">
    <property type="entry name" value="NAD(P)-bd_dom_sf"/>
</dbReference>
<evidence type="ECO:0000313" key="1">
    <source>
        <dbReference type="EMBL" id="MCV7229388.1"/>
    </source>
</evidence>
<dbReference type="PANTHER" id="PTHR13812:SF19">
    <property type="entry name" value="KETIMINE REDUCTASE MU-CRYSTALLIN"/>
    <property type="match status" value="1"/>
</dbReference>
<dbReference type="InterPro" id="IPR003462">
    <property type="entry name" value="ODC_Mu_crystall"/>
</dbReference>
<proteinExistence type="predicted"/>
<dbReference type="PANTHER" id="PTHR13812">
    <property type="entry name" value="KETIMINE REDUCTASE MU-CRYSTALLIN"/>
    <property type="match status" value="1"/>
</dbReference>
<dbReference type="GO" id="GO:0008473">
    <property type="term" value="F:ornithine cyclodeaminase activity"/>
    <property type="evidence" value="ECO:0007669"/>
    <property type="project" value="UniProtKB-EC"/>
</dbReference>
<organism evidence="1 2">
    <name type="scientific">Mycolicibacterium komossense</name>
    <dbReference type="NCBI Taxonomy" id="1779"/>
    <lineage>
        <taxon>Bacteria</taxon>
        <taxon>Bacillati</taxon>
        <taxon>Actinomycetota</taxon>
        <taxon>Actinomycetes</taxon>
        <taxon>Mycobacteriales</taxon>
        <taxon>Mycobacteriaceae</taxon>
        <taxon>Mycolicibacterium</taxon>
    </lineage>
</organism>
<accession>A0ABT3CIS5</accession>
<sequence>MSDTAIDFLYLSEPDMIAAGVTDMAACVDAMEETFKLLHSGDYRMAGPNQDSHGALINFPNESPFSAMPKNTADRRFMAMPAYLGGDFGTTGVKWYGSNLDNQEKGLPRSILTFMLNDTDTGAPLALMSANLLSAYRTGAVPGVGARYLAQPDSSTVGIVGPGVIGRSSLAAFVTACPKIDTVKFKGRDRASIETFTAWVAQECPQITSVTEVDTIEEAVRDSDIVTFCTTGAGGNPATYPTLHREWVKPGAYVSMPSICNIDEGLEAPDVRKVADNTRMYEAWAAEHAYPTHNHVSLLGSKFVDMIHDGRMAKEDLIDLGAVVSGTAQGRRGQDEIILLSIGGMPVEDVAWGTILYRNAVANGIGTTLNLWERPALA</sequence>